<dbReference type="HOGENOM" id="CLU_081251_3_4_7"/>
<feature type="domain" description="Phosphoesterase HXTX" evidence="3">
    <location>
        <begin position="106"/>
        <end position="181"/>
    </location>
</feature>
<dbReference type="EMBL" id="CP003360">
    <property type="protein sequence ID" value="AFM25590.1"/>
    <property type="molecule type" value="Genomic_DNA"/>
</dbReference>
<dbReference type="GO" id="GO:0004113">
    <property type="term" value="F:2',3'-cyclic-nucleotide 3'-phosphodiesterase activity"/>
    <property type="evidence" value="ECO:0007669"/>
    <property type="project" value="InterPro"/>
</dbReference>
<feature type="domain" description="Phosphoesterase HXTX" evidence="3">
    <location>
        <begin position="15"/>
        <end position="99"/>
    </location>
</feature>
<accession>I4C7P9</accession>
<evidence type="ECO:0000313" key="5">
    <source>
        <dbReference type="Proteomes" id="UP000006055"/>
    </source>
</evidence>
<dbReference type="GO" id="GO:0016874">
    <property type="term" value="F:ligase activity"/>
    <property type="evidence" value="ECO:0007669"/>
    <property type="project" value="UniProtKB-KW"/>
</dbReference>
<keyword evidence="1 2" id="KW-0378">Hydrolase</keyword>
<dbReference type="InterPro" id="IPR009097">
    <property type="entry name" value="Cyclic_Pdiesterase"/>
</dbReference>
<comment type="function">
    <text evidence="2">Hydrolyzes RNA 2',3'-cyclic phosphodiester to an RNA 2'-phosphomonoester.</text>
</comment>
<protein>
    <recommendedName>
        <fullName evidence="2">RNA 2',3'-cyclic phosphodiesterase</fullName>
        <shortName evidence="2">RNA 2',3'-CPDase</shortName>
        <ecNumber evidence="2">3.1.4.58</ecNumber>
    </recommendedName>
</protein>
<gene>
    <name evidence="4" type="ordered locus">Desti_2921</name>
</gene>
<dbReference type="RefSeq" id="WP_014810727.1">
    <property type="nucleotide sequence ID" value="NC_018025.1"/>
</dbReference>
<feature type="short sequence motif" description="HXTX 2" evidence="2">
    <location>
        <begin position="135"/>
        <end position="138"/>
    </location>
</feature>
<dbReference type="OrthoDB" id="9793819at2"/>
<dbReference type="EC" id="3.1.4.58" evidence="2"/>
<evidence type="ECO:0000313" key="4">
    <source>
        <dbReference type="EMBL" id="AFM25590.1"/>
    </source>
</evidence>
<dbReference type="InterPro" id="IPR004175">
    <property type="entry name" value="RNA_CPDase"/>
</dbReference>
<dbReference type="PANTHER" id="PTHR35561">
    <property type="entry name" value="RNA 2',3'-CYCLIC PHOSPHODIESTERASE"/>
    <property type="match status" value="1"/>
</dbReference>
<name>I4C7P9_DESTA</name>
<evidence type="ECO:0000259" key="3">
    <source>
        <dbReference type="Pfam" id="PF02834"/>
    </source>
</evidence>
<keyword evidence="4" id="KW-0436">Ligase</keyword>
<organism evidence="4 5">
    <name type="scientific">Desulfomonile tiedjei (strain ATCC 49306 / DSM 6799 / DCB-1)</name>
    <dbReference type="NCBI Taxonomy" id="706587"/>
    <lineage>
        <taxon>Bacteria</taxon>
        <taxon>Pseudomonadati</taxon>
        <taxon>Thermodesulfobacteriota</taxon>
        <taxon>Desulfomonilia</taxon>
        <taxon>Desulfomonilales</taxon>
        <taxon>Desulfomonilaceae</taxon>
        <taxon>Desulfomonile</taxon>
    </lineage>
</organism>
<dbReference type="Proteomes" id="UP000006055">
    <property type="component" value="Chromosome"/>
</dbReference>
<dbReference type="GO" id="GO:0008664">
    <property type="term" value="F:RNA 2',3'-cyclic 3'-phosphodiesterase activity"/>
    <property type="evidence" value="ECO:0007669"/>
    <property type="project" value="UniProtKB-EC"/>
</dbReference>
<sequence>MFESSSQIVRVFFAVELPDKVKSFLKSVAQELRQCGGDVKWTNPAGMHLTLKFIGEITADRLAQIEQAARPICREQAVSVHKVSKIGVFPDFRRPRVIWAGCSDESSDLSNLAIRLEDALAPLGFAKEKRAFKPHLTLGRVRSNKGIANLVEGIRERTDVAGPSFTADRAILFRSVLKPSGAEYSQIFRFDFRPE</sequence>
<dbReference type="Pfam" id="PF02834">
    <property type="entry name" value="LigT_PEase"/>
    <property type="match status" value="2"/>
</dbReference>
<dbReference type="InterPro" id="IPR014051">
    <property type="entry name" value="Phosphoesterase_HXTX"/>
</dbReference>
<dbReference type="PATRIC" id="fig|706587.4.peg.3320"/>
<keyword evidence="5" id="KW-1185">Reference proteome</keyword>
<dbReference type="Gene3D" id="3.90.1140.10">
    <property type="entry name" value="Cyclic phosphodiesterase"/>
    <property type="match status" value="1"/>
</dbReference>
<dbReference type="eggNOG" id="COG1514">
    <property type="taxonomic scope" value="Bacteria"/>
</dbReference>
<reference evidence="5" key="1">
    <citation type="submission" date="2012-06" db="EMBL/GenBank/DDBJ databases">
        <title>Complete sequence of chromosome of Desulfomonile tiedjei DSM 6799.</title>
        <authorList>
            <person name="Lucas S."/>
            <person name="Copeland A."/>
            <person name="Lapidus A."/>
            <person name="Glavina del Rio T."/>
            <person name="Dalin E."/>
            <person name="Tice H."/>
            <person name="Bruce D."/>
            <person name="Goodwin L."/>
            <person name="Pitluck S."/>
            <person name="Peters L."/>
            <person name="Ovchinnikova G."/>
            <person name="Zeytun A."/>
            <person name="Lu M."/>
            <person name="Kyrpides N."/>
            <person name="Mavromatis K."/>
            <person name="Ivanova N."/>
            <person name="Brettin T."/>
            <person name="Detter J.C."/>
            <person name="Han C."/>
            <person name="Larimer F."/>
            <person name="Land M."/>
            <person name="Hauser L."/>
            <person name="Markowitz V."/>
            <person name="Cheng J.-F."/>
            <person name="Hugenholtz P."/>
            <person name="Woyke T."/>
            <person name="Wu D."/>
            <person name="Spring S."/>
            <person name="Schroeder M."/>
            <person name="Brambilla E."/>
            <person name="Klenk H.-P."/>
            <person name="Eisen J.A."/>
        </authorList>
    </citation>
    <scope>NUCLEOTIDE SEQUENCE [LARGE SCALE GENOMIC DNA]</scope>
    <source>
        <strain evidence="5">ATCC 49306 / DSM 6799 / DCB-1</strain>
    </source>
</reference>
<dbReference type="HAMAP" id="MF_01940">
    <property type="entry name" value="RNA_CPDase"/>
    <property type="match status" value="1"/>
</dbReference>
<feature type="active site" description="Proton donor" evidence="2">
    <location>
        <position position="48"/>
    </location>
</feature>
<feature type="short sequence motif" description="HXTX 1" evidence="2">
    <location>
        <begin position="48"/>
        <end position="51"/>
    </location>
</feature>
<comment type="similarity">
    <text evidence="2">Belongs to the 2H phosphoesterase superfamily. ThpR family.</text>
</comment>
<proteinExistence type="inferred from homology"/>
<evidence type="ECO:0000256" key="2">
    <source>
        <dbReference type="HAMAP-Rule" id="MF_01940"/>
    </source>
</evidence>
<dbReference type="KEGG" id="dti:Desti_2921"/>
<comment type="catalytic activity">
    <reaction evidence="2">
        <text>a 3'-end 2',3'-cyclophospho-ribonucleotide-RNA + H2O = a 3'-end 2'-phospho-ribonucleotide-RNA + H(+)</text>
        <dbReference type="Rhea" id="RHEA:11828"/>
        <dbReference type="Rhea" id="RHEA-COMP:10464"/>
        <dbReference type="Rhea" id="RHEA-COMP:17353"/>
        <dbReference type="ChEBI" id="CHEBI:15377"/>
        <dbReference type="ChEBI" id="CHEBI:15378"/>
        <dbReference type="ChEBI" id="CHEBI:83064"/>
        <dbReference type="ChEBI" id="CHEBI:173113"/>
        <dbReference type="EC" id="3.1.4.58"/>
    </reaction>
</comment>
<dbReference type="PANTHER" id="PTHR35561:SF1">
    <property type="entry name" value="RNA 2',3'-CYCLIC PHOSPHODIESTERASE"/>
    <property type="match status" value="1"/>
</dbReference>
<evidence type="ECO:0000256" key="1">
    <source>
        <dbReference type="ARBA" id="ARBA00022801"/>
    </source>
</evidence>
<dbReference type="NCBIfam" id="TIGR02258">
    <property type="entry name" value="2_5_ligase"/>
    <property type="match status" value="1"/>
</dbReference>
<dbReference type="AlphaFoldDB" id="I4C7P9"/>
<feature type="active site" description="Proton acceptor" evidence="2">
    <location>
        <position position="135"/>
    </location>
</feature>
<dbReference type="SUPFAM" id="SSF55144">
    <property type="entry name" value="LigT-like"/>
    <property type="match status" value="1"/>
</dbReference>
<dbReference type="STRING" id="706587.Desti_2921"/>